<name>A0A495MNV2_9FLAO</name>
<sequence>MKNTDSLTFGAISFKASHNSYQRNETISEQLDFDPTAPYQSGCMAIELDIIRQSKDYKDGEITSGYFKVSHTLGASAASHLDEWLGYIFGWHNSNPNHLPIVVYIDIKSEKDGYLHFGDRIDQYLTKYFDKSIIYTPGMLYASQPKTESDTYNDLCSFVVEKGWPQIDQMRGKVIFCLTGNPDWKREYADAADLLTKRLCFSDNGSEEENPPEKGNRVFFNFDTKKKDKWQDIVKKYSKKNLITRVYEVNDADLWEKALNCTFSAIATNKIRNNKWAYVSNEGQPYVKKMIDLPPLPPSEFKSMKNIANNEYRTDHATKMTKNYDSSTCKFEFESQYDGPTIFAIKNTKNKKYFSDHITTMQSEVKSINQKWKLIKIEGKENQYYIQNLGNLKYMTKRASQLSENNGSNEIYELVPR</sequence>
<evidence type="ECO:0000313" key="2">
    <source>
        <dbReference type="Proteomes" id="UP000277579"/>
    </source>
</evidence>
<dbReference type="OrthoDB" id="195526at2"/>
<evidence type="ECO:0000313" key="1">
    <source>
        <dbReference type="EMBL" id="RKS26762.1"/>
    </source>
</evidence>
<dbReference type="InterPro" id="IPR032075">
    <property type="entry name" value="PI-PLC-C1"/>
</dbReference>
<protein>
    <submittedName>
        <fullName evidence="1">Calcium-dependent phosphoinositide phospholipase C</fullName>
    </submittedName>
</protein>
<keyword evidence="2" id="KW-1185">Reference proteome</keyword>
<dbReference type="SUPFAM" id="SSF51695">
    <property type="entry name" value="PLC-like phosphodiesterases"/>
    <property type="match status" value="1"/>
</dbReference>
<dbReference type="Proteomes" id="UP000277579">
    <property type="component" value="Unassembled WGS sequence"/>
</dbReference>
<dbReference type="GO" id="GO:0008081">
    <property type="term" value="F:phosphoric diester hydrolase activity"/>
    <property type="evidence" value="ECO:0007669"/>
    <property type="project" value="InterPro"/>
</dbReference>
<comment type="caution">
    <text evidence="1">The sequence shown here is derived from an EMBL/GenBank/DDBJ whole genome shotgun (WGS) entry which is preliminary data.</text>
</comment>
<dbReference type="RefSeq" id="WP_121376057.1">
    <property type="nucleotide sequence ID" value="NZ_RBLC01000001.1"/>
</dbReference>
<dbReference type="Gene3D" id="3.20.20.190">
    <property type="entry name" value="Phosphatidylinositol (PI) phosphodiesterase"/>
    <property type="match status" value="1"/>
</dbReference>
<proteinExistence type="predicted"/>
<dbReference type="InterPro" id="IPR017946">
    <property type="entry name" value="PLC-like_Pdiesterase_TIM-brl"/>
</dbReference>
<organism evidence="1 2">
    <name type="scientific">Flavobacterium endophyticum</name>
    <dbReference type="NCBI Taxonomy" id="1540163"/>
    <lineage>
        <taxon>Bacteria</taxon>
        <taxon>Pseudomonadati</taxon>
        <taxon>Bacteroidota</taxon>
        <taxon>Flavobacteriia</taxon>
        <taxon>Flavobacteriales</taxon>
        <taxon>Flavobacteriaceae</taxon>
        <taxon>Flavobacterium</taxon>
    </lineage>
</organism>
<reference evidence="1 2" key="1">
    <citation type="submission" date="2018-10" db="EMBL/GenBank/DDBJ databases">
        <title>Genomic Encyclopedia of Archaeal and Bacterial Type Strains, Phase II (KMG-II): from individual species to whole genera.</title>
        <authorList>
            <person name="Goeker M."/>
        </authorList>
    </citation>
    <scope>NUCLEOTIDE SEQUENCE [LARGE SCALE GENOMIC DNA]</scope>
    <source>
        <strain evidence="1 2">DSM 29537</strain>
    </source>
</reference>
<dbReference type="GO" id="GO:0006629">
    <property type="term" value="P:lipid metabolic process"/>
    <property type="evidence" value="ECO:0007669"/>
    <property type="project" value="InterPro"/>
</dbReference>
<dbReference type="AlphaFoldDB" id="A0A495MNV2"/>
<dbReference type="Pfam" id="PF16670">
    <property type="entry name" value="PI-PLC-C1"/>
    <property type="match status" value="1"/>
</dbReference>
<gene>
    <name evidence="1" type="ORF">CLV94_1831</name>
</gene>
<accession>A0A495MNV2</accession>
<dbReference type="EMBL" id="RBLC01000001">
    <property type="protein sequence ID" value="RKS26762.1"/>
    <property type="molecule type" value="Genomic_DNA"/>
</dbReference>